<sequence>MRKHWNNIKPILFLYVGWLLLLILVQKIAPTLFSLQRDFLGPISWANFDGVHYLNIAKAGYRQYLEAFFPLYPMLIGNSGPIFALIISHISFFIGLLFLKMIGEQKSLPLILLFPTSFFFAAVYPESLYLGLAAGTLYALSKQKWGLVGVLGMLASATKIFGVYLLIPAILEYIPTKKKRARDMIAIGLIPLGLVGFMVYLWRKMGDPLAFFHVQPIFGANRSGGELIFLPQVLWRYIKIFITANPATFQYSVAVLEFVAFVFSVYLLFVAWKKIRKPYFWYSLAVIITPTLTGTLSSFPRYLLAAFPLFFVINTFPKKIKYVFTVIFILLFVYFASAFLRGYFVA</sequence>
<feature type="transmembrane region" description="Helical" evidence="1">
    <location>
        <begin position="279"/>
        <end position="302"/>
    </location>
</feature>
<feature type="transmembrane region" description="Helical" evidence="1">
    <location>
        <begin position="145"/>
        <end position="171"/>
    </location>
</feature>
<accession>A0A1F6AIC0</accession>
<protein>
    <recommendedName>
        <fullName evidence="4">Glycosyltransferase RgtA/B/C/D-like domain-containing protein</fullName>
    </recommendedName>
</protein>
<organism evidence="2 3">
    <name type="scientific">Candidatus Gottesmanbacteria bacterium RIFCSPLOWO2_01_FULL_43_11b</name>
    <dbReference type="NCBI Taxonomy" id="1798392"/>
    <lineage>
        <taxon>Bacteria</taxon>
        <taxon>Candidatus Gottesmaniibacteriota</taxon>
    </lineage>
</organism>
<keyword evidence="1" id="KW-0472">Membrane</keyword>
<comment type="caution">
    <text evidence="2">The sequence shown here is derived from an EMBL/GenBank/DDBJ whole genome shotgun (WGS) entry which is preliminary data.</text>
</comment>
<gene>
    <name evidence="2" type="ORF">A3A79_04780</name>
</gene>
<evidence type="ECO:0008006" key="4">
    <source>
        <dbReference type="Google" id="ProtNLM"/>
    </source>
</evidence>
<feature type="transmembrane region" description="Helical" evidence="1">
    <location>
        <begin position="108"/>
        <end position="125"/>
    </location>
</feature>
<proteinExistence type="predicted"/>
<dbReference type="Proteomes" id="UP000178759">
    <property type="component" value="Unassembled WGS sequence"/>
</dbReference>
<dbReference type="STRING" id="1798392.A3A79_04780"/>
<feature type="transmembrane region" description="Helical" evidence="1">
    <location>
        <begin position="251"/>
        <end position="272"/>
    </location>
</feature>
<reference evidence="2 3" key="1">
    <citation type="journal article" date="2016" name="Nat. Commun.">
        <title>Thousands of microbial genomes shed light on interconnected biogeochemical processes in an aquifer system.</title>
        <authorList>
            <person name="Anantharaman K."/>
            <person name="Brown C.T."/>
            <person name="Hug L.A."/>
            <person name="Sharon I."/>
            <person name="Castelle C.J."/>
            <person name="Probst A.J."/>
            <person name="Thomas B.C."/>
            <person name="Singh A."/>
            <person name="Wilkins M.J."/>
            <person name="Karaoz U."/>
            <person name="Brodie E.L."/>
            <person name="Williams K.H."/>
            <person name="Hubbard S.S."/>
            <person name="Banfield J.F."/>
        </authorList>
    </citation>
    <scope>NUCLEOTIDE SEQUENCE [LARGE SCALE GENOMIC DNA]</scope>
</reference>
<keyword evidence="1" id="KW-0812">Transmembrane</keyword>
<name>A0A1F6AIC0_9BACT</name>
<feature type="transmembrane region" description="Helical" evidence="1">
    <location>
        <begin position="12"/>
        <end position="29"/>
    </location>
</feature>
<feature type="transmembrane region" description="Helical" evidence="1">
    <location>
        <begin position="183"/>
        <end position="202"/>
    </location>
</feature>
<keyword evidence="1" id="KW-1133">Transmembrane helix</keyword>
<feature type="transmembrane region" description="Helical" evidence="1">
    <location>
        <begin position="80"/>
        <end position="99"/>
    </location>
</feature>
<evidence type="ECO:0000313" key="3">
    <source>
        <dbReference type="Proteomes" id="UP000178759"/>
    </source>
</evidence>
<feature type="transmembrane region" description="Helical" evidence="1">
    <location>
        <begin position="322"/>
        <end position="344"/>
    </location>
</feature>
<dbReference type="AlphaFoldDB" id="A0A1F6AIC0"/>
<dbReference type="EMBL" id="MFJV01000001">
    <property type="protein sequence ID" value="OGG24470.1"/>
    <property type="molecule type" value="Genomic_DNA"/>
</dbReference>
<evidence type="ECO:0000256" key="1">
    <source>
        <dbReference type="SAM" id="Phobius"/>
    </source>
</evidence>
<evidence type="ECO:0000313" key="2">
    <source>
        <dbReference type="EMBL" id="OGG24470.1"/>
    </source>
</evidence>